<keyword evidence="2" id="KW-1185">Reference proteome</keyword>
<name>A0ABN3D266_9ACTN</name>
<dbReference type="EMBL" id="BAAAQX010000056">
    <property type="protein sequence ID" value="GAA2215905.1"/>
    <property type="molecule type" value="Genomic_DNA"/>
</dbReference>
<evidence type="ECO:0000313" key="2">
    <source>
        <dbReference type="Proteomes" id="UP001499843"/>
    </source>
</evidence>
<protein>
    <submittedName>
        <fullName evidence="1">Uncharacterized protein</fullName>
    </submittedName>
</protein>
<gene>
    <name evidence="1" type="ORF">GCM10009850_113730</name>
</gene>
<evidence type="ECO:0000313" key="1">
    <source>
        <dbReference type="EMBL" id="GAA2215905.1"/>
    </source>
</evidence>
<proteinExistence type="predicted"/>
<organism evidence="1 2">
    <name type="scientific">Nonomuraea monospora</name>
    <dbReference type="NCBI Taxonomy" id="568818"/>
    <lineage>
        <taxon>Bacteria</taxon>
        <taxon>Bacillati</taxon>
        <taxon>Actinomycetota</taxon>
        <taxon>Actinomycetes</taxon>
        <taxon>Streptosporangiales</taxon>
        <taxon>Streptosporangiaceae</taxon>
        <taxon>Nonomuraea</taxon>
    </lineage>
</organism>
<dbReference type="InterPro" id="IPR010985">
    <property type="entry name" value="Ribbon_hlx_hlx"/>
</dbReference>
<dbReference type="SUPFAM" id="SSF47598">
    <property type="entry name" value="Ribbon-helix-helix"/>
    <property type="match status" value="1"/>
</dbReference>
<reference evidence="1 2" key="1">
    <citation type="journal article" date="2019" name="Int. J. Syst. Evol. Microbiol.">
        <title>The Global Catalogue of Microorganisms (GCM) 10K type strain sequencing project: providing services to taxonomists for standard genome sequencing and annotation.</title>
        <authorList>
            <consortium name="The Broad Institute Genomics Platform"/>
            <consortium name="The Broad Institute Genome Sequencing Center for Infectious Disease"/>
            <person name="Wu L."/>
            <person name="Ma J."/>
        </authorList>
    </citation>
    <scope>NUCLEOTIDE SEQUENCE [LARGE SCALE GENOMIC DNA]</scope>
    <source>
        <strain evidence="1 2">JCM 16114</strain>
    </source>
</reference>
<dbReference type="RefSeq" id="WP_344495013.1">
    <property type="nucleotide sequence ID" value="NZ_BAAAQX010000056.1"/>
</dbReference>
<comment type="caution">
    <text evidence="1">The sequence shown here is derived from an EMBL/GenBank/DDBJ whole genome shotgun (WGS) entry which is preliminary data.</text>
</comment>
<accession>A0ABN3D266</accession>
<sequence length="87" mass="9941">MRIDETLLNEAKAYAARNGRSLNSVMEDALRQLLHRSTEVAERPRVELVTTDTRLKPGIELTPEFIYSLFEHDEIETSLQVRADAAQ</sequence>
<dbReference type="Proteomes" id="UP001499843">
    <property type="component" value="Unassembled WGS sequence"/>
</dbReference>